<dbReference type="InterPro" id="IPR055259">
    <property type="entry name" value="YkvP/CgeB_Glyco_trans-like"/>
</dbReference>
<organism evidence="2 3">
    <name type="scientific">Methylorubrum populi</name>
    <dbReference type="NCBI Taxonomy" id="223967"/>
    <lineage>
        <taxon>Bacteria</taxon>
        <taxon>Pseudomonadati</taxon>
        <taxon>Pseudomonadota</taxon>
        <taxon>Alphaproteobacteria</taxon>
        <taxon>Hyphomicrobiales</taxon>
        <taxon>Methylobacteriaceae</taxon>
        <taxon>Methylorubrum</taxon>
    </lineage>
</organism>
<dbReference type="OrthoDB" id="9774625at2"/>
<sequence>MTGTPLRLAVLGLSLSSSWGNGHATTYRALLKAFAASGHDVTFLERDVPWYAAHRDLPDPDFCRLVLYSDLAELQAHRTVIEAADAVIVGSYVPDGVAVGNRALAWARGVRAFYDIDTPVTLAALEAGACAYLGRAQIRDYDLYLSFTGGPTLDRLERAYGSPAARALYCSVDPLAYPVLDRAPAYDLSYLGTYSPDRQPTLERLLIEPARRAPELRFAVAGPQYPAGIDWPENVTRIDHLPPDAHPEFYASSRYTLNVTRADMIAAGWSPSVRLFEAASTGTPLISDRWDGLDAILAPDREILCPDGPEAVLAILRENPETERRRIGAAARETVLARHSAAHRAEELESYLREAAARRSGAAAPDRAPERDLEVL</sequence>
<dbReference type="Gene3D" id="3.40.50.2000">
    <property type="entry name" value="Glycogen Phosphorylase B"/>
    <property type="match status" value="1"/>
</dbReference>
<protein>
    <recommendedName>
        <fullName evidence="1">Spore protein YkvP/CgeB glycosyl transferase-like domain-containing protein</fullName>
    </recommendedName>
</protein>
<dbReference type="Proteomes" id="UP000218288">
    <property type="component" value="Chromosome"/>
</dbReference>
<proteinExistence type="predicted"/>
<gene>
    <name evidence="2" type="ORF">MPPM_1255</name>
</gene>
<feature type="domain" description="Spore protein YkvP/CgeB glycosyl transferase-like" evidence="1">
    <location>
        <begin position="199"/>
        <end position="349"/>
    </location>
</feature>
<evidence type="ECO:0000259" key="1">
    <source>
        <dbReference type="Pfam" id="PF13524"/>
    </source>
</evidence>
<dbReference type="SUPFAM" id="SSF53756">
    <property type="entry name" value="UDP-Glycosyltransferase/glycogen phosphorylase"/>
    <property type="match status" value="1"/>
</dbReference>
<reference evidence="2 3" key="1">
    <citation type="journal article" date="2016" name="Genome Announc.">
        <title>Complete Genome Sequence of Methylobacterium populi P-1M, Isolated from Pink-Pigmented Household Biofilm.</title>
        <authorList>
            <person name="Morohoshi T."/>
            <person name="Ikeda T."/>
        </authorList>
    </citation>
    <scope>NUCLEOTIDE SEQUENCE [LARGE SCALE GENOMIC DNA]</scope>
    <source>
        <strain evidence="2 3">P-1M</strain>
    </source>
</reference>
<evidence type="ECO:0000313" key="3">
    <source>
        <dbReference type="Proteomes" id="UP000218288"/>
    </source>
</evidence>
<dbReference type="RefSeq" id="WP_096484294.1">
    <property type="nucleotide sequence ID" value="NZ_AP014809.1"/>
</dbReference>
<dbReference type="Pfam" id="PF13524">
    <property type="entry name" value="Glyco_trans_1_2"/>
    <property type="match status" value="1"/>
</dbReference>
<dbReference type="EMBL" id="AP014809">
    <property type="protein sequence ID" value="BAU89860.1"/>
    <property type="molecule type" value="Genomic_DNA"/>
</dbReference>
<accession>A0A160PEU4</accession>
<evidence type="ECO:0000313" key="2">
    <source>
        <dbReference type="EMBL" id="BAU89860.1"/>
    </source>
</evidence>
<name>A0A160PEU4_9HYPH</name>
<dbReference type="AlphaFoldDB" id="A0A160PEU4"/>